<comment type="caution">
    <text evidence="2">The sequence shown here is derived from an EMBL/GenBank/DDBJ whole genome shotgun (WGS) entry which is preliminary data.</text>
</comment>
<reference evidence="2 3" key="1">
    <citation type="submission" date="2019-10" db="EMBL/GenBank/DDBJ databases">
        <authorList>
            <person name="Palmer J.M."/>
        </authorList>
    </citation>
    <scope>NUCLEOTIDE SEQUENCE [LARGE SCALE GENOMIC DNA]</scope>
    <source>
        <strain evidence="2 3">TWF696</strain>
    </source>
</reference>
<dbReference type="EMBL" id="JAVHNQ010000012">
    <property type="protein sequence ID" value="KAK6335522.1"/>
    <property type="molecule type" value="Genomic_DNA"/>
</dbReference>
<gene>
    <name evidence="2" type="ORF">TWF696_002295</name>
</gene>
<protein>
    <submittedName>
        <fullName evidence="2">Uncharacterized protein</fullName>
    </submittedName>
</protein>
<keyword evidence="1" id="KW-0732">Signal</keyword>
<evidence type="ECO:0000256" key="1">
    <source>
        <dbReference type="SAM" id="SignalP"/>
    </source>
</evidence>
<organism evidence="2 3">
    <name type="scientific">Orbilia brochopaga</name>
    <dbReference type="NCBI Taxonomy" id="3140254"/>
    <lineage>
        <taxon>Eukaryota</taxon>
        <taxon>Fungi</taxon>
        <taxon>Dikarya</taxon>
        <taxon>Ascomycota</taxon>
        <taxon>Pezizomycotina</taxon>
        <taxon>Orbiliomycetes</taxon>
        <taxon>Orbiliales</taxon>
        <taxon>Orbiliaceae</taxon>
        <taxon>Orbilia</taxon>
    </lineage>
</organism>
<dbReference type="AlphaFoldDB" id="A0AAV9U846"/>
<evidence type="ECO:0000313" key="2">
    <source>
        <dbReference type="EMBL" id="KAK6335522.1"/>
    </source>
</evidence>
<keyword evidence="3" id="KW-1185">Reference proteome</keyword>
<dbReference type="Proteomes" id="UP001375240">
    <property type="component" value="Unassembled WGS sequence"/>
</dbReference>
<evidence type="ECO:0000313" key="3">
    <source>
        <dbReference type="Proteomes" id="UP001375240"/>
    </source>
</evidence>
<sequence>MHFKAALLSAVLASTASSAALPLVPRQNPATGEIMHTIIFGSENGAPITPEYVNATDNVWKKVQLGIPLKVFGVVSDYIWISTNGVVSIEEPSADCQNVPSGPLPVNPAAYKDGSGTGCLPKNTLMPFWNDLALRPGTMDTHVKLILAWHPDEEGHISTWYHYHLEWQLCEKGVAEGVVSDRMPCGDASRTVYMTWGIGSEPDMIGFDFYFPKAGGFSNTGTIGVQSYPNSVTLPLSELKGEQDGEVVVVYFDTKKFTYEFKGSFIRPW</sequence>
<feature type="chain" id="PRO_5043620185" evidence="1">
    <location>
        <begin position="21"/>
        <end position="269"/>
    </location>
</feature>
<feature type="signal peptide" evidence="1">
    <location>
        <begin position="1"/>
        <end position="20"/>
    </location>
</feature>
<proteinExistence type="predicted"/>
<name>A0AAV9U846_9PEZI</name>
<accession>A0AAV9U846</accession>